<dbReference type="PANTHER" id="PTHR38786:SF1">
    <property type="entry name" value="FLAGELLAR FLIJ PROTEIN"/>
    <property type="match status" value="1"/>
</dbReference>
<feature type="coiled-coil region" evidence="11">
    <location>
        <begin position="72"/>
        <end position="134"/>
    </location>
</feature>
<dbReference type="Pfam" id="PF02050">
    <property type="entry name" value="FliJ"/>
    <property type="match status" value="1"/>
</dbReference>
<keyword evidence="8" id="KW-0653">Protein transport</keyword>
<dbReference type="PRINTS" id="PR01004">
    <property type="entry name" value="FLGFLIJ"/>
</dbReference>
<organism evidence="12 13">
    <name type="scientific">Pseudogulbenkiania ferrooxidans 2002</name>
    <dbReference type="NCBI Taxonomy" id="279714"/>
    <lineage>
        <taxon>Bacteria</taxon>
        <taxon>Pseudomonadati</taxon>
        <taxon>Pseudomonadota</taxon>
        <taxon>Betaproteobacteria</taxon>
        <taxon>Neisseriales</taxon>
        <taxon>Chromobacteriaceae</taxon>
        <taxon>Pseudogulbenkiania</taxon>
    </lineage>
</organism>
<dbReference type="AlphaFoldDB" id="B9Z797"/>
<evidence type="ECO:0000256" key="10">
    <source>
        <dbReference type="ARBA" id="ARBA00023225"/>
    </source>
</evidence>
<keyword evidence="13" id="KW-1185">Reference proteome</keyword>
<dbReference type="GO" id="GO:0006935">
    <property type="term" value="P:chemotaxis"/>
    <property type="evidence" value="ECO:0007669"/>
    <property type="project" value="UniProtKB-KW"/>
</dbReference>
<keyword evidence="4" id="KW-0813">Transport</keyword>
<evidence type="ECO:0000256" key="9">
    <source>
        <dbReference type="ARBA" id="ARBA00023136"/>
    </source>
</evidence>
<dbReference type="RefSeq" id="WP_008955252.1">
    <property type="nucleotide sequence ID" value="NZ_ACIS01000009.1"/>
</dbReference>
<dbReference type="InterPro" id="IPR053716">
    <property type="entry name" value="Flag_assembly_chemotaxis_eff"/>
</dbReference>
<feature type="coiled-coil region" evidence="11">
    <location>
        <begin position="10"/>
        <end position="44"/>
    </location>
</feature>
<accession>B9Z797</accession>
<dbReference type="GO" id="GO:0071973">
    <property type="term" value="P:bacterial-type flagellum-dependent cell motility"/>
    <property type="evidence" value="ECO:0007669"/>
    <property type="project" value="InterPro"/>
</dbReference>
<dbReference type="InterPro" id="IPR052570">
    <property type="entry name" value="FliJ"/>
</dbReference>
<evidence type="ECO:0000256" key="11">
    <source>
        <dbReference type="SAM" id="Coils"/>
    </source>
</evidence>
<keyword evidence="12" id="KW-0969">Cilium</keyword>
<keyword evidence="12" id="KW-0966">Cell projection</keyword>
<keyword evidence="11" id="KW-0175">Coiled coil</keyword>
<protein>
    <recommendedName>
        <fullName evidence="3">Flagellar FliJ protein</fullName>
    </recommendedName>
</protein>
<evidence type="ECO:0000256" key="6">
    <source>
        <dbReference type="ARBA" id="ARBA00022500"/>
    </source>
</evidence>
<evidence type="ECO:0000256" key="8">
    <source>
        <dbReference type="ARBA" id="ARBA00022927"/>
    </source>
</evidence>
<dbReference type="PIRSF" id="PIRSF019404">
    <property type="entry name" value="FliJ"/>
    <property type="match status" value="1"/>
</dbReference>
<evidence type="ECO:0000256" key="3">
    <source>
        <dbReference type="ARBA" id="ARBA00020392"/>
    </source>
</evidence>
<dbReference type="EMBL" id="ACIS01000009">
    <property type="protein sequence ID" value="EEG07412.1"/>
    <property type="molecule type" value="Genomic_DNA"/>
</dbReference>
<dbReference type="InterPro" id="IPR018006">
    <property type="entry name" value="Flag_FliJ_proteobac"/>
</dbReference>
<dbReference type="NCBIfam" id="TIGR02473">
    <property type="entry name" value="flagell_FliJ"/>
    <property type="match status" value="1"/>
</dbReference>
<dbReference type="Gene3D" id="1.10.287.1700">
    <property type="match status" value="1"/>
</dbReference>
<keyword evidence="6" id="KW-0145">Chemotaxis</keyword>
<comment type="subcellular location">
    <subcellularLocation>
        <location evidence="1">Cell membrane</location>
        <topology evidence="1">Peripheral membrane protein</topology>
        <orientation evidence="1">Cytoplasmic side</orientation>
    </subcellularLocation>
</comment>
<comment type="similarity">
    <text evidence="2">Belongs to the FliJ family.</text>
</comment>
<dbReference type="Proteomes" id="UP000003165">
    <property type="component" value="Unassembled WGS sequence"/>
</dbReference>
<keyword evidence="5" id="KW-1003">Cell membrane</keyword>
<dbReference type="GO" id="GO:0005886">
    <property type="term" value="C:plasma membrane"/>
    <property type="evidence" value="ECO:0007669"/>
    <property type="project" value="UniProtKB-SubCell"/>
</dbReference>
<sequence>MKPSKYALLVRLAEEKQEAAAERMRQAQARLAEALSRLDQLDAFRNEYRQRLLQGGGQGMAVAQWQDFHRFIARLDEAMATQQTEVDRCKQTFLLARQAWNNERKQLKAFETLIERERARQEALEAKRQQKLSDEFATRRFWDKQHED</sequence>
<dbReference type="GO" id="GO:0015031">
    <property type="term" value="P:protein transport"/>
    <property type="evidence" value="ECO:0007669"/>
    <property type="project" value="UniProtKB-KW"/>
</dbReference>
<dbReference type="eggNOG" id="COG2882">
    <property type="taxonomic scope" value="Bacteria"/>
</dbReference>
<keyword evidence="10" id="KW-1006">Bacterial flagellum protein export</keyword>
<proteinExistence type="inferred from homology"/>
<evidence type="ECO:0000256" key="5">
    <source>
        <dbReference type="ARBA" id="ARBA00022475"/>
    </source>
</evidence>
<evidence type="ECO:0000313" key="12">
    <source>
        <dbReference type="EMBL" id="EEG07412.1"/>
    </source>
</evidence>
<gene>
    <name evidence="12" type="ORF">FuraDRAFT_3233</name>
</gene>
<dbReference type="GO" id="GO:0003774">
    <property type="term" value="F:cytoskeletal motor activity"/>
    <property type="evidence" value="ECO:0007669"/>
    <property type="project" value="InterPro"/>
</dbReference>
<evidence type="ECO:0000313" key="13">
    <source>
        <dbReference type="Proteomes" id="UP000003165"/>
    </source>
</evidence>
<dbReference type="InterPro" id="IPR012823">
    <property type="entry name" value="Flagell_FliJ"/>
</dbReference>
<keyword evidence="12" id="KW-0282">Flagellum</keyword>
<comment type="caution">
    <text evidence="12">The sequence shown here is derived from an EMBL/GenBank/DDBJ whole genome shotgun (WGS) entry which is preliminary data.</text>
</comment>
<reference evidence="12 13" key="1">
    <citation type="submission" date="2009-02" db="EMBL/GenBank/DDBJ databases">
        <title>Sequencing of the draft genome and assembly of Lutiella nitroferrum 2002.</title>
        <authorList>
            <consortium name="US DOE Joint Genome Institute (JGI-PGF)"/>
            <person name="Lucas S."/>
            <person name="Copeland A."/>
            <person name="Lapidus A."/>
            <person name="Glavina del Rio T."/>
            <person name="Tice H."/>
            <person name="Bruce D."/>
            <person name="Goodwin L."/>
            <person name="Pitluck S."/>
            <person name="Larimer F."/>
            <person name="Land M.L."/>
            <person name="Hauser L."/>
            <person name="Coates J.D."/>
        </authorList>
    </citation>
    <scope>NUCLEOTIDE SEQUENCE [LARGE SCALE GENOMIC DNA]</scope>
    <source>
        <strain evidence="12 13">2002</strain>
    </source>
</reference>
<keyword evidence="9" id="KW-0472">Membrane</keyword>
<dbReference type="GO" id="GO:0009288">
    <property type="term" value="C:bacterial-type flagellum"/>
    <property type="evidence" value="ECO:0007669"/>
    <property type="project" value="InterPro"/>
</dbReference>
<evidence type="ECO:0000256" key="1">
    <source>
        <dbReference type="ARBA" id="ARBA00004413"/>
    </source>
</evidence>
<dbReference type="PANTHER" id="PTHR38786">
    <property type="entry name" value="FLAGELLAR FLIJ PROTEIN"/>
    <property type="match status" value="1"/>
</dbReference>
<evidence type="ECO:0000256" key="4">
    <source>
        <dbReference type="ARBA" id="ARBA00022448"/>
    </source>
</evidence>
<evidence type="ECO:0000256" key="7">
    <source>
        <dbReference type="ARBA" id="ARBA00022795"/>
    </source>
</evidence>
<keyword evidence="7" id="KW-1005">Bacterial flagellum biogenesis</keyword>
<name>B9Z797_9NEIS</name>
<dbReference type="GO" id="GO:0044781">
    <property type="term" value="P:bacterial-type flagellum organization"/>
    <property type="evidence" value="ECO:0007669"/>
    <property type="project" value="UniProtKB-KW"/>
</dbReference>
<evidence type="ECO:0000256" key="2">
    <source>
        <dbReference type="ARBA" id="ARBA00010004"/>
    </source>
</evidence>